<dbReference type="Proteomes" id="UP000626244">
    <property type="component" value="Unassembled WGS sequence"/>
</dbReference>
<accession>A0A8J3EW28</accession>
<dbReference type="Pfam" id="PF13302">
    <property type="entry name" value="Acetyltransf_3"/>
    <property type="match status" value="1"/>
</dbReference>
<comment type="caution">
    <text evidence="2">The sequence shown here is derived from an EMBL/GenBank/DDBJ whole genome shotgun (WGS) entry which is preliminary data.</text>
</comment>
<evidence type="ECO:0000313" key="3">
    <source>
        <dbReference type="Proteomes" id="UP000626244"/>
    </source>
</evidence>
<dbReference type="AlphaFoldDB" id="A0A8J3EW28"/>
<dbReference type="InterPro" id="IPR000182">
    <property type="entry name" value="GNAT_dom"/>
</dbReference>
<feature type="domain" description="N-acetyltransferase" evidence="1">
    <location>
        <begin position="29"/>
        <end position="168"/>
    </location>
</feature>
<gene>
    <name evidence="2" type="ORF">GCM10007380_02630</name>
</gene>
<dbReference type="GO" id="GO:0016747">
    <property type="term" value="F:acyltransferase activity, transferring groups other than amino-acyl groups"/>
    <property type="evidence" value="ECO:0007669"/>
    <property type="project" value="InterPro"/>
</dbReference>
<dbReference type="Gene3D" id="3.40.630.30">
    <property type="match status" value="1"/>
</dbReference>
<keyword evidence="3" id="KW-1185">Reference proteome</keyword>
<dbReference type="SUPFAM" id="SSF55729">
    <property type="entry name" value="Acyl-CoA N-acyltransferases (Nat)"/>
    <property type="match status" value="1"/>
</dbReference>
<evidence type="ECO:0000313" key="2">
    <source>
        <dbReference type="EMBL" id="GGI10405.1"/>
    </source>
</evidence>
<dbReference type="InterPro" id="IPR051531">
    <property type="entry name" value="N-acetyltransferase"/>
</dbReference>
<dbReference type="RefSeq" id="WP_088003630.1">
    <property type="nucleotide sequence ID" value="NZ_BMHB01000001.1"/>
</dbReference>
<sequence length="168" mass="19478">MIITQTENLLLVKFTAGAMLDVLNGEQSLEYENMTFSFAKGWPINAYKNLFPYKISRFQKHPEEEEFEGVIIHKTDKIIIGDMGFKGGPDVHGIMEIGYSMAPDYQGKGYTTEMAKAFCHWGMQRENVEKIIATCSIYNYASIRVLEKIGMKKMYEELEKYYWELPIE</sequence>
<evidence type="ECO:0000259" key="1">
    <source>
        <dbReference type="PROSITE" id="PS51186"/>
    </source>
</evidence>
<dbReference type="EMBL" id="BMHB01000001">
    <property type="protein sequence ID" value="GGI10405.1"/>
    <property type="molecule type" value="Genomic_DNA"/>
</dbReference>
<dbReference type="InterPro" id="IPR016181">
    <property type="entry name" value="Acyl_CoA_acyltransferase"/>
</dbReference>
<dbReference type="PROSITE" id="PS51186">
    <property type="entry name" value="GNAT"/>
    <property type="match status" value="1"/>
</dbReference>
<dbReference type="PANTHER" id="PTHR43792">
    <property type="entry name" value="GNAT FAMILY, PUTATIVE (AFU_ORTHOLOGUE AFUA_3G00765)-RELATED-RELATED"/>
    <property type="match status" value="1"/>
</dbReference>
<proteinExistence type="predicted"/>
<protein>
    <recommendedName>
        <fullName evidence="1">N-acetyltransferase domain-containing protein</fullName>
    </recommendedName>
</protein>
<dbReference type="OrthoDB" id="452315at2"/>
<dbReference type="PANTHER" id="PTHR43792:SF13">
    <property type="entry name" value="ACETYLTRANSFERASE"/>
    <property type="match status" value="1"/>
</dbReference>
<name>A0A8J3EW28_9BACI</name>
<organism evidence="2 3">
    <name type="scientific">Gottfriedia solisilvae</name>
    <dbReference type="NCBI Taxonomy" id="1516104"/>
    <lineage>
        <taxon>Bacteria</taxon>
        <taxon>Bacillati</taxon>
        <taxon>Bacillota</taxon>
        <taxon>Bacilli</taxon>
        <taxon>Bacillales</taxon>
        <taxon>Bacillaceae</taxon>
        <taxon>Gottfriedia</taxon>
    </lineage>
</organism>
<reference evidence="3" key="1">
    <citation type="journal article" date="2019" name="Int. J. Syst. Evol. Microbiol.">
        <title>The Global Catalogue of Microorganisms (GCM) 10K type strain sequencing project: providing services to taxonomists for standard genome sequencing and annotation.</title>
        <authorList>
            <consortium name="The Broad Institute Genomics Platform"/>
            <consortium name="The Broad Institute Genome Sequencing Center for Infectious Disease"/>
            <person name="Wu L."/>
            <person name="Ma J."/>
        </authorList>
    </citation>
    <scope>NUCLEOTIDE SEQUENCE [LARGE SCALE GENOMIC DNA]</scope>
    <source>
        <strain evidence="3">CGMCC 1.14993</strain>
    </source>
</reference>